<dbReference type="SUPFAM" id="SSF54171">
    <property type="entry name" value="DNA-binding domain"/>
    <property type="match status" value="1"/>
</dbReference>
<dbReference type="GO" id="GO:0003677">
    <property type="term" value="F:DNA binding"/>
    <property type="evidence" value="ECO:0007669"/>
    <property type="project" value="InterPro"/>
</dbReference>
<dbReference type="Gene3D" id="1.20.5.2050">
    <property type="match status" value="1"/>
</dbReference>
<proteinExistence type="predicted"/>
<accession>A0A6Z2NID3</accession>
<organism evidence="1">
    <name type="scientific">Listeria monocytogenes</name>
    <dbReference type="NCBI Taxonomy" id="1639"/>
    <lineage>
        <taxon>Bacteria</taxon>
        <taxon>Bacillati</taxon>
        <taxon>Bacillota</taxon>
        <taxon>Bacilli</taxon>
        <taxon>Bacillales</taxon>
        <taxon>Listeriaceae</taxon>
        <taxon>Listeria</taxon>
    </lineage>
</organism>
<dbReference type="Proteomes" id="UP000844471">
    <property type="component" value="Unassembled WGS sequence"/>
</dbReference>
<sequence>MNNHIIDLTGKEFGRLTVKEFVRSENGNALWNCFCVCGNEKEVLAQHLKRGHVQSCGCLARDNGRKHADKNLRSETAQKNALKRKLEVDAIDGTMKSALTRNLSSRNKSGMKGVRWNEKRNKWEASITFQKKLYFLGRFEKKEHAVKARKDAEEKYFKPILDKQKKTP</sequence>
<name>A0A6Z2NID3_LISMN</name>
<dbReference type="EMBL" id="DAAEZQ010000005">
    <property type="protein sequence ID" value="HAA9722444.1"/>
    <property type="molecule type" value="Genomic_DNA"/>
</dbReference>
<dbReference type="RefSeq" id="WP_070783093.1">
    <property type="nucleotide sequence ID" value="NZ_MJPS01000010.1"/>
</dbReference>
<reference evidence="1" key="1">
    <citation type="journal article" date="2018" name="Genome Biol.">
        <title>SKESA: strategic k-mer extension for scrupulous assemblies.</title>
        <authorList>
            <person name="Souvorov A."/>
            <person name="Agarwala R."/>
            <person name="Lipman D.J."/>
        </authorList>
    </citation>
    <scope>NUCLEOTIDE SEQUENCE [LARGE SCALE GENOMIC DNA]</scope>
    <source>
        <strain evidence="1">HPB3501</strain>
    </source>
</reference>
<dbReference type="InterPro" id="IPR016177">
    <property type="entry name" value="DNA-bd_dom_sf"/>
</dbReference>
<evidence type="ECO:0000313" key="1">
    <source>
        <dbReference type="EMBL" id="HAA9722444.1"/>
    </source>
</evidence>
<comment type="caution">
    <text evidence="1">The sequence shown here is derived from an EMBL/GenBank/DDBJ whole genome shotgun (WGS) entry which is preliminary data.</text>
</comment>
<gene>
    <name evidence="1" type="ORF">GIH49_09880</name>
</gene>
<protein>
    <submittedName>
        <fullName evidence="1">AP2 domain-containing protein</fullName>
    </submittedName>
</protein>
<reference evidence="1" key="2">
    <citation type="submission" date="2019-11" db="EMBL/GenBank/DDBJ databases">
        <authorList>
            <consortium name="NCBI Pathogen Detection Project"/>
        </authorList>
    </citation>
    <scope>NUCLEOTIDE SEQUENCE</scope>
    <source>
        <strain evidence="1">HPB3501</strain>
    </source>
</reference>
<dbReference type="AlphaFoldDB" id="A0A6Z2NID3"/>